<keyword evidence="1" id="KW-0343">GTPase activation</keyword>
<feature type="compositionally biased region" description="Low complexity" evidence="4">
    <location>
        <begin position="1049"/>
        <end position="1067"/>
    </location>
</feature>
<feature type="compositionally biased region" description="Low complexity" evidence="4">
    <location>
        <begin position="161"/>
        <end position="170"/>
    </location>
</feature>
<accession>A0A1D1VM37</accession>
<dbReference type="GO" id="GO:0005096">
    <property type="term" value="F:GTPase activator activity"/>
    <property type="evidence" value="ECO:0007669"/>
    <property type="project" value="UniProtKB-KW"/>
</dbReference>
<name>A0A1D1VM37_RAMVA</name>
<dbReference type="InterPro" id="IPR050989">
    <property type="entry name" value="Rap1_Ran_GAP"/>
</dbReference>
<evidence type="ECO:0008006" key="9">
    <source>
        <dbReference type="Google" id="ProtNLM"/>
    </source>
</evidence>
<comment type="caution">
    <text evidence="7">The sequence shown here is derived from an EMBL/GenBank/DDBJ whole genome shotgun (WGS) entry which is preliminary data.</text>
</comment>
<evidence type="ECO:0000256" key="3">
    <source>
        <dbReference type="ARBA" id="ARBA00023054"/>
    </source>
</evidence>
<proteinExistence type="predicted"/>
<evidence type="ECO:0000313" key="8">
    <source>
        <dbReference type="Proteomes" id="UP000186922"/>
    </source>
</evidence>
<dbReference type="InterPro" id="IPR041489">
    <property type="entry name" value="PDZ_6"/>
</dbReference>
<organism evidence="7 8">
    <name type="scientific">Ramazzottius varieornatus</name>
    <name type="common">Water bear</name>
    <name type="synonym">Tardigrade</name>
    <dbReference type="NCBI Taxonomy" id="947166"/>
    <lineage>
        <taxon>Eukaryota</taxon>
        <taxon>Metazoa</taxon>
        <taxon>Ecdysozoa</taxon>
        <taxon>Tardigrada</taxon>
        <taxon>Eutardigrada</taxon>
        <taxon>Parachela</taxon>
        <taxon>Hypsibioidea</taxon>
        <taxon>Ramazzottiidae</taxon>
        <taxon>Ramazzottius</taxon>
    </lineage>
</organism>
<dbReference type="SMART" id="SM00228">
    <property type="entry name" value="PDZ"/>
    <property type="match status" value="1"/>
</dbReference>
<evidence type="ECO:0000313" key="7">
    <source>
        <dbReference type="EMBL" id="GAV00818.1"/>
    </source>
</evidence>
<feature type="compositionally biased region" description="Basic residues" evidence="4">
    <location>
        <begin position="186"/>
        <end position="209"/>
    </location>
</feature>
<dbReference type="PANTHER" id="PTHR15711:SF22">
    <property type="entry name" value="RAP-GAP DOMAIN-CONTAINING PROTEIN"/>
    <property type="match status" value="1"/>
</dbReference>
<feature type="region of interest" description="Disordered" evidence="4">
    <location>
        <begin position="1091"/>
        <end position="1184"/>
    </location>
</feature>
<protein>
    <recommendedName>
        <fullName evidence="9">Rap-GAP domain-containing protein</fullName>
    </recommendedName>
</protein>
<dbReference type="SUPFAM" id="SSF50156">
    <property type="entry name" value="PDZ domain-like"/>
    <property type="match status" value="1"/>
</dbReference>
<dbReference type="Proteomes" id="UP000186922">
    <property type="component" value="Unassembled WGS sequence"/>
</dbReference>
<evidence type="ECO:0000259" key="6">
    <source>
        <dbReference type="PROSITE" id="PS50106"/>
    </source>
</evidence>
<evidence type="ECO:0000259" key="5">
    <source>
        <dbReference type="PROSITE" id="PS50085"/>
    </source>
</evidence>
<dbReference type="Gene3D" id="2.30.42.10">
    <property type="match status" value="1"/>
</dbReference>
<dbReference type="Pfam" id="PF17820">
    <property type="entry name" value="PDZ_6"/>
    <property type="match status" value="1"/>
</dbReference>
<dbReference type="PANTHER" id="PTHR15711">
    <property type="entry name" value="RAP GTPASE-ACTIVATING PROTEIN"/>
    <property type="match status" value="1"/>
</dbReference>
<sequence length="1373" mass="150747">MSATVVDPSFYYQHMRQEMPVSGNAAPPYREGGTAASGGYARSSPRVAPRQLGPVVRAVYDDRSLSGGTNAGPAALPPSKSQHVKYADAEIIANPLAKRAYYRSVSSLDISLEEDDTPRPTLLKEYSGSASSIDLGKTVGGNIRAILEQLRHGKTVNGSANSLSSLPNSDGSGGSGSGSGFLCNARSKKSKVPKKSSLRSRSSIFRKMRGGSQNDMEIPGVDVDSLSAASTTQSAASDAERIRRKIFAHFDSQSLLTKLVPPKDVHAQGLRRNTTTGASAANFTTRIVLPSQSDGSADSGMAEDIDQGDGKSNQLLLNCPYFRNEIHPEDCSPSVSPSAFSGVMMRRPARQRPLPSAFRPHYGSLVLEEEEPVGGQRPLRCAHQMQPRFEHLDHGALYYRKYFHEQAHSNYFGVDEKFGPVAVSIKKEKTGDQNHKVMYRLIVRTTELSVLRGGILEDSLPRLNKEAVKPKDLLDCVVPELQTSCLRLGSAGVKTEDILLKLDEQAVPKKYKVGVMYCKAGQCTEEEMYNNETSSPAFDEFLDLLGQRVRLKGFEKYRAQLDNKSDSTGLYSLYTTFHEYEIMFHVSTMLPFTPSNKQQLLRKRHIGNDIVTIVFQEPGALPFSPKTIRSHFQHVFIVVQVQFPNTDRTQYLVSISRSKDVPPFGPPLPESATFSRSTDFVDFILTKVINAENAAHKSEKFAALATRTRLEYLKDLAANYVTHTSIESSFGKLTMFSLSTKKRDKPLLSYPCDGSIKGALSWSVQAKAVDMPLPLDGRMLLGISTSFVVLVDPSTGAVVKFLPNSNIMGWKSQEESLSLYYHVGESIQMICGTADDWKEIMQRLKAVTSGIGVVDLTLTRNIRGHLGFHTQFNGLITDVDTQSIAYKAGLRRGSCLLEVCGQSVSMMDHETLADLLRRANPVTVTLLPPLDNGLPRRGCNRPLCIRAPEHAITSTNYDNLSDSMESVPQAVYVQPVASRSSSSMVDGHVAFFIKSDSSQQNAKVLPSSQVSTSPPRSDFAPTLDYLEAESRWWANQMTEETNRLNRLIPQTSPVSSTSPLPLSVSPQTARSLPVPSANYATISQTVDLRPTKPFERKLSPNSAFPLFDSGTDTMSSTTSKSSSRSQRGTGGTTRTHLRHHKTDPGFGPPPQMSAGGSGTTAVRNSPTKSSLKKTQERQNGSLQEELLKLINPDLIDRDSRAAGLSVENIRRGSEGPSRTGNSSHGPVLPGAAQPATMSKSLEALTALRSEIAEDPLAWNTLVHKAERAARDVNDVAYAPVSSDESSTSPDGPYGLRRSSPPPVRPRSSSRRHHSRPVSGEFQPDRFVSAERIQELEDRITRLIYDLNREREDRMALETQVRQLTFSRHRGHEN</sequence>
<dbReference type="InterPro" id="IPR001478">
    <property type="entry name" value="PDZ"/>
</dbReference>
<evidence type="ECO:0000256" key="2">
    <source>
        <dbReference type="ARBA" id="ARBA00022553"/>
    </source>
</evidence>
<dbReference type="FunFam" id="3.40.50.11210:FF:000002">
    <property type="entry name" value="Signal-induced proliferation-associated 1-like protein 1"/>
    <property type="match status" value="1"/>
</dbReference>
<dbReference type="PROSITE" id="PS50085">
    <property type="entry name" value="RAPGAP"/>
    <property type="match status" value="1"/>
</dbReference>
<dbReference type="OrthoDB" id="2499658at2759"/>
<feature type="region of interest" description="Disordered" evidence="4">
    <location>
        <begin position="157"/>
        <end position="218"/>
    </location>
</feature>
<dbReference type="STRING" id="947166.A0A1D1VM37"/>
<evidence type="ECO:0000256" key="1">
    <source>
        <dbReference type="ARBA" id="ARBA00022468"/>
    </source>
</evidence>
<keyword evidence="8" id="KW-1185">Reference proteome</keyword>
<dbReference type="SUPFAM" id="SSF111347">
    <property type="entry name" value="Rap/Ran-GAP"/>
    <property type="match status" value="1"/>
</dbReference>
<feature type="compositionally biased region" description="Low complexity" evidence="4">
    <location>
        <begin position="1109"/>
        <end position="1127"/>
    </location>
</feature>
<dbReference type="InterPro" id="IPR000331">
    <property type="entry name" value="Rap/Ran_GAP_dom"/>
</dbReference>
<reference evidence="7 8" key="1">
    <citation type="journal article" date="2016" name="Nat. Commun.">
        <title>Extremotolerant tardigrade genome and improved radiotolerance of human cultured cells by tardigrade-unique protein.</title>
        <authorList>
            <person name="Hashimoto T."/>
            <person name="Horikawa D.D."/>
            <person name="Saito Y."/>
            <person name="Kuwahara H."/>
            <person name="Kozuka-Hata H."/>
            <person name="Shin-I T."/>
            <person name="Minakuchi Y."/>
            <person name="Ohishi K."/>
            <person name="Motoyama A."/>
            <person name="Aizu T."/>
            <person name="Enomoto A."/>
            <person name="Kondo K."/>
            <person name="Tanaka S."/>
            <person name="Hara Y."/>
            <person name="Koshikawa S."/>
            <person name="Sagara H."/>
            <person name="Miura T."/>
            <person name="Yokobori S."/>
            <person name="Miyagawa K."/>
            <person name="Suzuki Y."/>
            <person name="Kubo T."/>
            <person name="Oyama M."/>
            <person name="Kohara Y."/>
            <person name="Fujiyama A."/>
            <person name="Arakawa K."/>
            <person name="Katayama T."/>
            <person name="Toyoda A."/>
            <person name="Kunieda T."/>
        </authorList>
    </citation>
    <scope>NUCLEOTIDE SEQUENCE [LARGE SCALE GENOMIC DNA]</scope>
    <source>
        <strain evidence="7 8">YOKOZUNA-1</strain>
    </source>
</reference>
<dbReference type="Pfam" id="PF02145">
    <property type="entry name" value="Rap_GAP"/>
    <property type="match status" value="1"/>
</dbReference>
<dbReference type="GO" id="GO:0005737">
    <property type="term" value="C:cytoplasm"/>
    <property type="evidence" value="ECO:0007669"/>
    <property type="project" value="TreeGrafter"/>
</dbReference>
<feature type="domain" description="Rap-GAP" evidence="5">
    <location>
        <begin position="499"/>
        <end position="716"/>
    </location>
</feature>
<dbReference type="InterPro" id="IPR036034">
    <property type="entry name" value="PDZ_sf"/>
</dbReference>
<feature type="domain" description="PDZ" evidence="6">
    <location>
        <begin position="855"/>
        <end position="931"/>
    </location>
</feature>
<feature type="region of interest" description="Disordered" evidence="4">
    <location>
        <begin position="1049"/>
        <end position="1071"/>
    </location>
</feature>
<dbReference type="Pfam" id="PF21022">
    <property type="entry name" value="Rap-GAP_dimer"/>
    <property type="match status" value="1"/>
</dbReference>
<keyword evidence="3" id="KW-0175">Coiled coil</keyword>
<keyword evidence="2" id="KW-0597">Phosphoprotein</keyword>
<dbReference type="GO" id="GO:0051056">
    <property type="term" value="P:regulation of small GTPase mediated signal transduction"/>
    <property type="evidence" value="ECO:0007669"/>
    <property type="project" value="InterPro"/>
</dbReference>
<dbReference type="Gene3D" id="3.40.50.11210">
    <property type="entry name" value="Rap/Ran-GAP"/>
    <property type="match status" value="1"/>
</dbReference>
<feature type="compositionally biased region" description="Polar residues" evidence="4">
    <location>
        <begin position="1159"/>
        <end position="1169"/>
    </location>
</feature>
<feature type="region of interest" description="Disordered" evidence="4">
    <location>
        <begin position="1205"/>
        <end position="1233"/>
    </location>
</feature>
<dbReference type="PROSITE" id="PS50106">
    <property type="entry name" value="PDZ"/>
    <property type="match status" value="1"/>
</dbReference>
<gene>
    <name evidence="7" type="primary">RvY_11614-1</name>
    <name evidence="7" type="synonym">RvY_11614.1</name>
    <name evidence="7" type="ORF">RvY_11614</name>
</gene>
<feature type="region of interest" description="Disordered" evidence="4">
    <location>
        <begin position="1276"/>
        <end position="1325"/>
    </location>
</feature>
<dbReference type="Gene3D" id="6.10.140.210">
    <property type="match status" value="1"/>
</dbReference>
<dbReference type="EMBL" id="BDGG01000006">
    <property type="protein sequence ID" value="GAV00818.1"/>
    <property type="molecule type" value="Genomic_DNA"/>
</dbReference>
<dbReference type="InterPro" id="IPR035974">
    <property type="entry name" value="Rap/Ran-GAP_sf"/>
</dbReference>
<evidence type="ECO:0000256" key="4">
    <source>
        <dbReference type="SAM" id="MobiDB-lite"/>
    </source>
</evidence>